<evidence type="ECO:0000256" key="1">
    <source>
        <dbReference type="SAM" id="MobiDB-lite"/>
    </source>
</evidence>
<reference evidence="2" key="4">
    <citation type="submission" date="2019-03" db="UniProtKB">
        <authorList>
            <consortium name="EnsemblPlants"/>
        </authorList>
    </citation>
    <scope>IDENTIFICATION</scope>
</reference>
<reference evidence="2" key="3">
    <citation type="journal article" date="2017" name="Nature">
        <title>Genome sequence of the progenitor of the wheat D genome Aegilops tauschii.</title>
        <authorList>
            <person name="Luo M.C."/>
            <person name="Gu Y.Q."/>
            <person name="Puiu D."/>
            <person name="Wang H."/>
            <person name="Twardziok S.O."/>
            <person name="Deal K.R."/>
            <person name="Huo N."/>
            <person name="Zhu T."/>
            <person name="Wang L."/>
            <person name="Wang Y."/>
            <person name="McGuire P.E."/>
            <person name="Liu S."/>
            <person name="Long H."/>
            <person name="Ramasamy R.K."/>
            <person name="Rodriguez J.C."/>
            <person name="Van S.L."/>
            <person name="Yuan L."/>
            <person name="Wang Z."/>
            <person name="Xia Z."/>
            <person name="Xiao L."/>
            <person name="Anderson O.D."/>
            <person name="Ouyang S."/>
            <person name="Liang Y."/>
            <person name="Zimin A.V."/>
            <person name="Pertea G."/>
            <person name="Qi P."/>
            <person name="Bennetzen J.L."/>
            <person name="Dai X."/>
            <person name="Dawson M.W."/>
            <person name="Muller H.G."/>
            <person name="Kugler K."/>
            <person name="Rivarola-Duarte L."/>
            <person name="Spannagl M."/>
            <person name="Mayer K.F.X."/>
            <person name="Lu F.H."/>
            <person name="Bevan M.W."/>
            <person name="Leroy P."/>
            <person name="Li P."/>
            <person name="You F.M."/>
            <person name="Sun Q."/>
            <person name="Liu Z."/>
            <person name="Lyons E."/>
            <person name="Wicker T."/>
            <person name="Salzberg S.L."/>
            <person name="Devos K.M."/>
            <person name="Dvorak J."/>
        </authorList>
    </citation>
    <scope>NUCLEOTIDE SEQUENCE [LARGE SCALE GENOMIC DNA]</scope>
    <source>
        <strain evidence="2">cv. AL8/78</strain>
    </source>
</reference>
<name>A0A452ZQE8_AEGTS</name>
<reference evidence="3" key="2">
    <citation type="journal article" date="2017" name="Nat. Plants">
        <title>The Aegilops tauschii genome reveals multiple impacts of transposons.</title>
        <authorList>
            <person name="Zhao G."/>
            <person name="Zou C."/>
            <person name="Li K."/>
            <person name="Wang K."/>
            <person name="Li T."/>
            <person name="Gao L."/>
            <person name="Zhang X."/>
            <person name="Wang H."/>
            <person name="Yang Z."/>
            <person name="Liu X."/>
            <person name="Jiang W."/>
            <person name="Mao L."/>
            <person name="Kong X."/>
            <person name="Jiao Y."/>
            <person name="Jia J."/>
        </authorList>
    </citation>
    <scope>NUCLEOTIDE SEQUENCE [LARGE SCALE GENOMIC DNA]</scope>
    <source>
        <strain evidence="3">cv. AL8/78</strain>
    </source>
</reference>
<feature type="compositionally biased region" description="Low complexity" evidence="1">
    <location>
        <begin position="39"/>
        <end position="52"/>
    </location>
</feature>
<evidence type="ECO:0000313" key="3">
    <source>
        <dbReference type="Proteomes" id="UP000015105"/>
    </source>
</evidence>
<evidence type="ECO:0000313" key="2">
    <source>
        <dbReference type="EnsemblPlants" id="AET1Gv20880000.17"/>
    </source>
</evidence>
<feature type="region of interest" description="Disordered" evidence="1">
    <location>
        <begin position="90"/>
        <end position="119"/>
    </location>
</feature>
<dbReference type="Gramene" id="AET1Gv20880000.17">
    <property type="protein sequence ID" value="AET1Gv20880000.17"/>
    <property type="gene ID" value="AET1Gv20880000"/>
</dbReference>
<keyword evidence="3" id="KW-1185">Reference proteome</keyword>
<organism evidence="2 3">
    <name type="scientific">Aegilops tauschii subsp. strangulata</name>
    <name type="common">Goatgrass</name>
    <dbReference type="NCBI Taxonomy" id="200361"/>
    <lineage>
        <taxon>Eukaryota</taxon>
        <taxon>Viridiplantae</taxon>
        <taxon>Streptophyta</taxon>
        <taxon>Embryophyta</taxon>
        <taxon>Tracheophyta</taxon>
        <taxon>Spermatophyta</taxon>
        <taxon>Magnoliopsida</taxon>
        <taxon>Liliopsida</taxon>
        <taxon>Poales</taxon>
        <taxon>Poaceae</taxon>
        <taxon>BOP clade</taxon>
        <taxon>Pooideae</taxon>
        <taxon>Triticodae</taxon>
        <taxon>Triticeae</taxon>
        <taxon>Triticinae</taxon>
        <taxon>Aegilops</taxon>
    </lineage>
</organism>
<sequence length="161" mass="17667">ITSPARTAPPASLPTAVLPLPSGRSPLWLYDARRPRNLPSPRSTSSCPSASPMAHGTCRRTRPSTISCVAGRTSLRAARHRIGPPVRLSYDAGLQLRPPPSPMVHDARRRPRPLASPMARGAPVRRPLLWLTAVAARCLEQRYRVALPRLHHIPHRCTAKT</sequence>
<reference evidence="3" key="1">
    <citation type="journal article" date="2014" name="Science">
        <title>Ancient hybridizations among the ancestral genomes of bread wheat.</title>
        <authorList>
            <consortium name="International Wheat Genome Sequencing Consortium,"/>
            <person name="Marcussen T."/>
            <person name="Sandve S.R."/>
            <person name="Heier L."/>
            <person name="Spannagl M."/>
            <person name="Pfeifer M."/>
            <person name="Jakobsen K.S."/>
            <person name="Wulff B.B."/>
            <person name="Steuernagel B."/>
            <person name="Mayer K.F."/>
            <person name="Olsen O.A."/>
        </authorList>
    </citation>
    <scope>NUCLEOTIDE SEQUENCE [LARGE SCALE GENOMIC DNA]</scope>
    <source>
        <strain evidence="3">cv. AL8/78</strain>
    </source>
</reference>
<feature type="region of interest" description="Disordered" evidence="1">
    <location>
        <begin position="33"/>
        <end position="60"/>
    </location>
</feature>
<dbReference type="EnsemblPlants" id="AET1Gv20880000.17">
    <property type="protein sequence ID" value="AET1Gv20880000.17"/>
    <property type="gene ID" value="AET1Gv20880000"/>
</dbReference>
<proteinExistence type="predicted"/>
<reference evidence="2" key="5">
    <citation type="journal article" date="2021" name="G3 (Bethesda)">
        <title>Aegilops tauschii genome assembly Aet v5.0 features greater sequence contiguity and improved annotation.</title>
        <authorList>
            <person name="Wang L."/>
            <person name="Zhu T."/>
            <person name="Rodriguez J.C."/>
            <person name="Deal K.R."/>
            <person name="Dubcovsky J."/>
            <person name="McGuire P.E."/>
            <person name="Lux T."/>
            <person name="Spannagl M."/>
            <person name="Mayer K.F.X."/>
            <person name="Baldrich P."/>
            <person name="Meyers B.C."/>
            <person name="Huo N."/>
            <person name="Gu Y.Q."/>
            <person name="Zhou H."/>
            <person name="Devos K.M."/>
            <person name="Bennetzen J.L."/>
            <person name="Unver T."/>
            <person name="Budak H."/>
            <person name="Gulick P.J."/>
            <person name="Galiba G."/>
            <person name="Kalapos B."/>
            <person name="Nelson D.R."/>
            <person name="Li P."/>
            <person name="You F.M."/>
            <person name="Luo M.C."/>
            <person name="Dvorak J."/>
        </authorList>
    </citation>
    <scope>NUCLEOTIDE SEQUENCE [LARGE SCALE GENOMIC DNA]</scope>
    <source>
        <strain evidence="2">cv. AL8/78</strain>
    </source>
</reference>
<accession>A0A452ZQE8</accession>
<dbReference type="AlphaFoldDB" id="A0A452ZQE8"/>
<protein>
    <submittedName>
        <fullName evidence="2">Uncharacterized protein</fullName>
    </submittedName>
</protein>
<dbReference type="Proteomes" id="UP000015105">
    <property type="component" value="Chromosome 1D"/>
</dbReference>